<dbReference type="GO" id="GO:0016747">
    <property type="term" value="F:acyltransferase activity, transferring groups other than amino-acyl groups"/>
    <property type="evidence" value="ECO:0007669"/>
    <property type="project" value="InterPro"/>
</dbReference>
<evidence type="ECO:0000313" key="3">
    <source>
        <dbReference type="Proteomes" id="UP000758155"/>
    </source>
</evidence>
<dbReference type="InterPro" id="IPR000182">
    <property type="entry name" value="GNAT_dom"/>
</dbReference>
<dbReference type="Proteomes" id="UP000758155">
    <property type="component" value="Unassembled WGS sequence"/>
</dbReference>
<organism evidence="2 3">
    <name type="scientific">Didymella heteroderae</name>
    <dbReference type="NCBI Taxonomy" id="1769908"/>
    <lineage>
        <taxon>Eukaryota</taxon>
        <taxon>Fungi</taxon>
        <taxon>Dikarya</taxon>
        <taxon>Ascomycota</taxon>
        <taxon>Pezizomycotina</taxon>
        <taxon>Dothideomycetes</taxon>
        <taxon>Pleosporomycetidae</taxon>
        <taxon>Pleosporales</taxon>
        <taxon>Pleosporineae</taxon>
        <taxon>Didymellaceae</taxon>
        <taxon>Didymella</taxon>
    </lineage>
</organism>
<evidence type="ECO:0000259" key="1">
    <source>
        <dbReference type="PROSITE" id="PS51186"/>
    </source>
</evidence>
<gene>
    <name evidence="2" type="ORF">E8E12_008914</name>
</gene>
<dbReference type="PANTHER" id="PTHR42791:SF1">
    <property type="entry name" value="N-ACETYLTRANSFERASE DOMAIN-CONTAINING PROTEIN"/>
    <property type="match status" value="1"/>
</dbReference>
<comment type="caution">
    <text evidence="2">The sequence shown here is derived from an EMBL/GenBank/DDBJ whole genome shotgun (WGS) entry which is preliminary data.</text>
</comment>
<proteinExistence type="predicted"/>
<dbReference type="InterPro" id="IPR016181">
    <property type="entry name" value="Acyl_CoA_acyltransferase"/>
</dbReference>
<accession>A0A9P5C3G0</accession>
<evidence type="ECO:0000313" key="2">
    <source>
        <dbReference type="EMBL" id="KAF3044686.1"/>
    </source>
</evidence>
<dbReference type="InterPro" id="IPR052523">
    <property type="entry name" value="Trichothecene_AcTrans"/>
</dbReference>
<dbReference type="AlphaFoldDB" id="A0A9P5C3G0"/>
<dbReference type="PANTHER" id="PTHR42791">
    <property type="entry name" value="GNAT FAMILY ACETYLTRANSFERASE"/>
    <property type="match status" value="1"/>
</dbReference>
<keyword evidence="3" id="KW-1185">Reference proteome</keyword>
<protein>
    <recommendedName>
        <fullName evidence="1">N-acetyltransferase domain-containing protein</fullName>
    </recommendedName>
</protein>
<feature type="domain" description="N-acetyltransferase" evidence="1">
    <location>
        <begin position="3"/>
        <end position="180"/>
    </location>
</feature>
<sequence length="181" mass="20560">MAIKLEPFTPADIPSAIALHTRIINGPASEAREYEWQLAVVNPHAKIVKATLDGELIGAAGFLTHETLGLQWTSPERRAWAGSAEKELEERLEEAREEVLHGDYDLWHAYLSFLAPEHRDTSAWSDMITWGLEQADEAEKRVYVQASTSERVMYEKLGFRMKAVVPLPEGDRYLMLRRADL</sequence>
<dbReference type="PROSITE" id="PS51186">
    <property type="entry name" value="GNAT"/>
    <property type="match status" value="1"/>
</dbReference>
<dbReference type="OrthoDB" id="61113at2759"/>
<name>A0A9P5C3G0_9PLEO</name>
<dbReference type="Gene3D" id="3.40.630.30">
    <property type="match status" value="1"/>
</dbReference>
<dbReference type="EMBL" id="SWKV01000008">
    <property type="protein sequence ID" value="KAF3044686.1"/>
    <property type="molecule type" value="Genomic_DNA"/>
</dbReference>
<dbReference type="SUPFAM" id="SSF55729">
    <property type="entry name" value="Acyl-CoA N-acyltransferases (Nat)"/>
    <property type="match status" value="1"/>
</dbReference>
<reference evidence="2" key="1">
    <citation type="submission" date="2019-04" db="EMBL/GenBank/DDBJ databases">
        <title>Sequencing of skin fungus with MAO and IRED activity.</title>
        <authorList>
            <person name="Marsaioli A.J."/>
            <person name="Bonatto J.M.C."/>
            <person name="Reis Junior O."/>
        </authorList>
    </citation>
    <scope>NUCLEOTIDE SEQUENCE</scope>
    <source>
        <strain evidence="2">28M1</strain>
    </source>
</reference>